<reference evidence="2 3" key="1">
    <citation type="journal article" date="2011" name="Plasmid">
        <title>Streptomyces turgidiscabies Car8 contains a modular pathogenicity island that shares virulence genes with other actinobacterial plant pathogens.</title>
        <authorList>
            <person name="Huguet-Tapia J.C."/>
            <person name="Badger J.H."/>
            <person name="Loria R."/>
            <person name="Pettis G.S."/>
        </authorList>
    </citation>
    <scope>NUCLEOTIDE SEQUENCE [LARGE SCALE GENOMIC DNA]</scope>
    <source>
        <strain evidence="2 3">Car8</strain>
    </source>
</reference>
<protein>
    <submittedName>
        <fullName evidence="2">Uncharacterized protein</fullName>
    </submittedName>
</protein>
<organism evidence="2 3">
    <name type="scientific">Streptomyces turgidiscabies (strain Car8)</name>
    <dbReference type="NCBI Taxonomy" id="698760"/>
    <lineage>
        <taxon>Bacteria</taxon>
        <taxon>Bacillati</taxon>
        <taxon>Actinomycetota</taxon>
        <taxon>Actinomycetes</taxon>
        <taxon>Kitasatosporales</taxon>
        <taxon>Streptomycetaceae</taxon>
        <taxon>Streptomyces</taxon>
    </lineage>
</organism>
<dbReference type="PATRIC" id="fig|698760.3.peg.1848"/>
<dbReference type="AlphaFoldDB" id="L7FFL2"/>
<feature type="region of interest" description="Disordered" evidence="1">
    <location>
        <begin position="1"/>
        <end position="84"/>
    </location>
</feature>
<proteinExistence type="predicted"/>
<keyword evidence="3" id="KW-1185">Reference proteome</keyword>
<name>L7FFL2_STRT8</name>
<accession>L7FFL2</accession>
<dbReference type="EMBL" id="AEJB01000143">
    <property type="protein sequence ID" value="ELP69475.1"/>
    <property type="molecule type" value="Genomic_DNA"/>
</dbReference>
<comment type="caution">
    <text evidence="2">The sequence shown here is derived from an EMBL/GenBank/DDBJ whole genome shotgun (WGS) entry which is preliminary data.</text>
</comment>
<evidence type="ECO:0000256" key="1">
    <source>
        <dbReference type="SAM" id="MobiDB-lite"/>
    </source>
</evidence>
<gene>
    <name evidence="2" type="ORF">STRTUCAR8_07955</name>
</gene>
<evidence type="ECO:0000313" key="2">
    <source>
        <dbReference type="EMBL" id="ELP69475.1"/>
    </source>
</evidence>
<dbReference type="Proteomes" id="UP000010931">
    <property type="component" value="Unassembled WGS sequence"/>
</dbReference>
<sequence>MRDGGGNGTADVLGGLVRTGDHGKQRKGGTPVITVPAPRPGSRHRRSRATGGVPVDGNTPWDRIPFDLTRDLPTTAHAAEESPG</sequence>
<evidence type="ECO:0000313" key="3">
    <source>
        <dbReference type="Proteomes" id="UP000010931"/>
    </source>
</evidence>